<keyword evidence="3" id="KW-1185">Reference proteome</keyword>
<protein>
    <submittedName>
        <fullName evidence="2">Uncharacterized protein</fullName>
    </submittedName>
</protein>
<organism evidence="2 3">
    <name type="scientific">Pleurodeles waltl</name>
    <name type="common">Iberian ribbed newt</name>
    <dbReference type="NCBI Taxonomy" id="8319"/>
    <lineage>
        <taxon>Eukaryota</taxon>
        <taxon>Metazoa</taxon>
        <taxon>Chordata</taxon>
        <taxon>Craniata</taxon>
        <taxon>Vertebrata</taxon>
        <taxon>Euteleostomi</taxon>
        <taxon>Amphibia</taxon>
        <taxon>Batrachia</taxon>
        <taxon>Caudata</taxon>
        <taxon>Salamandroidea</taxon>
        <taxon>Salamandridae</taxon>
        <taxon>Pleurodelinae</taxon>
        <taxon>Pleurodeles</taxon>
    </lineage>
</organism>
<reference evidence="2" key="1">
    <citation type="journal article" date="2022" name="bioRxiv">
        <title>Sequencing and chromosome-scale assembly of the giantPleurodeles waltlgenome.</title>
        <authorList>
            <person name="Brown T."/>
            <person name="Elewa A."/>
            <person name="Iarovenko S."/>
            <person name="Subramanian E."/>
            <person name="Araus A.J."/>
            <person name="Petzold A."/>
            <person name="Susuki M."/>
            <person name="Suzuki K.-i.T."/>
            <person name="Hayashi T."/>
            <person name="Toyoda A."/>
            <person name="Oliveira C."/>
            <person name="Osipova E."/>
            <person name="Leigh N.D."/>
            <person name="Simon A."/>
            <person name="Yun M.H."/>
        </authorList>
    </citation>
    <scope>NUCLEOTIDE SEQUENCE</scope>
    <source>
        <strain evidence="2">20211129_DDA</strain>
        <tissue evidence="2">Liver</tissue>
    </source>
</reference>
<sequence>MRNWARQDGAPGGRTKKLRADISTQEEISWKKEGRTAHTGKKRTSELTPNEFLGTPRPRKRRGKPPPMPRKTRIQPTSGPHE</sequence>
<evidence type="ECO:0000313" key="2">
    <source>
        <dbReference type="EMBL" id="KAJ1188164.1"/>
    </source>
</evidence>
<proteinExistence type="predicted"/>
<dbReference type="EMBL" id="JANPWB010000005">
    <property type="protein sequence ID" value="KAJ1188164.1"/>
    <property type="molecule type" value="Genomic_DNA"/>
</dbReference>
<name>A0AAV7UGR4_PLEWA</name>
<comment type="caution">
    <text evidence="2">The sequence shown here is derived from an EMBL/GenBank/DDBJ whole genome shotgun (WGS) entry which is preliminary data.</text>
</comment>
<accession>A0AAV7UGR4</accession>
<feature type="region of interest" description="Disordered" evidence="1">
    <location>
        <begin position="1"/>
        <end position="82"/>
    </location>
</feature>
<gene>
    <name evidence="2" type="ORF">NDU88_004928</name>
</gene>
<dbReference type="Proteomes" id="UP001066276">
    <property type="component" value="Chromosome 3_1"/>
</dbReference>
<evidence type="ECO:0000313" key="3">
    <source>
        <dbReference type="Proteomes" id="UP001066276"/>
    </source>
</evidence>
<dbReference type="AlphaFoldDB" id="A0AAV7UGR4"/>
<evidence type="ECO:0000256" key="1">
    <source>
        <dbReference type="SAM" id="MobiDB-lite"/>
    </source>
</evidence>